<feature type="non-terminal residue" evidence="2">
    <location>
        <position position="161"/>
    </location>
</feature>
<evidence type="ECO:0000313" key="3">
    <source>
        <dbReference type="Proteomes" id="UP000053676"/>
    </source>
</evidence>
<feature type="region of interest" description="Disordered" evidence="1">
    <location>
        <begin position="25"/>
        <end position="88"/>
    </location>
</feature>
<protein>
    <submittedName>
        <fullName evidence="2">Uncharacterized protein</fullName>
    </submittedName>
</protein>
<gene>
    <name evidence="2" type="ORF">NECAME_00584</name>
</gene>
<evidence type="ECO:0000256" key="1">
    <source>
        <dbReference type="SAM" id="MobiDB-lite"/>
    </source>
</evidence>
<dbReference type="Proteomes" id="UP000053676">
    <property type="component" value="Unassembled WGS sequence"/>
</dbReference>
<dbReference type="AlphaFoldDB" id="W2SZU3"/>
<keyword evidence="3" id="KW-1185">Reference proteome</keyword>
<name>W2SZU3_NECAM</name>
<dbReference type="EMBL" id="KI660311">
    <property type="protein sequence ID" value="ETN75173.1"/>
    <property type="molecule type" value="Genomic_DNA"/>
</dbReference>
<organism evidence="2 3">
    <name type="scientific">Necator americanus</name>
    <name type="common">Human hookworm</name>
    <dbReference type="NCBI Taxonomy" id="51031"/>
    <lineage>
        <taxon>Eukaryota</taxon>
        <taxon>Metazoa</taxon>
        <taxon>Ecdysozoa</taxon>
        <taxon>Nematoda</taxon>
        <taxon>Chromadorea</taxon>
        <taxon>Rhabditida</taxon>
        <taxon>Rhabditina</taxon>
        <taxon>Rhabditomorpha</taxon>
        <taxon>Strongyloidea</taxon>
        <taxon>Ancylostomatidae</taxon>
        <taxon>Bunostominae</taxon>
        <taxon>Necator</taxon>
    </lineage>
</organism>
<accession>W2SZU3</accession>
<dbReference type="KEGG" id="nai:NECAME_00584"/>
<proteinExistence type="predicted"/>
<feature type="compositionally biased region" description="Polar residues" evidence="1">
    <location>
        <begin position="69"/>
        <end position="84"/>
    </location>
</feature>
<evidence type="ECO:0000313" key="2">
    <source>
        <dbReference type="EMBL" id="ETN75173.1"/>
    </source>
</evidence>
<dbReference type="OrthoDB" id="5873963at2759"/>
<feature type="region of interest" description="Disordered" evidence="1">
    <location>
        <begin position="136"/>
        <end position="161"/>
    </location>
</feature>
<reference evidence="3" key="1">
    <citation type="journal article" date="2014" name="Nat. Genet.">
        <title>Genome of the human hookworm Necator americanus.</title>
        <authorList>
            <person name="Tang Y.T."/>
            <person name="Gao X."/>
            <person name="Rosa B.A."/>
            <person name="Abubucker S."/>
            <person name="Hallsworth-Pepin K."/>
            <person name="Martin J."/>
            <person name="Tyagi R."/>
            <person name="Heizer E."/>
            <person name="Zhang X."/>
            <person name="Bhonagiri-Palsikar V."/>
            <person name="Minx P."/>
            <person name="Warren W.C."/>
            <person name="Wang Q."/>
            <person name="Zhan B."/>
            <person name="Hotez P.J."/>
            <person name="Sternberg P.W."/>
            <person name="Dougall A."/>
            <person name="Gaze S.T."/>
            <person name="Mulvenna J."/>
            <person name="Sotillo J."/>
            <person name="Ranganathan S."/>
            <person name="Rabelo E.M."/>
            <person name="Wilson R.K."/>
            <person name="Felgner P.L."/>
            <person name="Bethony J."/>
            <person name="Hawdon J.M."/>
            <person name="Gasser R.B."/>
            <person name="Loukas A."/>
            <person name="Mitreva M."/>
        </authorList>
    </citation>
    <scope>NUCLEOTIDE SEQUENCE [LARGE SCALE GENOMIC DNA]</scope>
</reference>
<sequence>MKSGFFFRLQQPLFSKELDERIEEEDRIEATSVKKKLEDDRRDERRKKEKVTVESLFKPDLPLAEKSAASANRTEPGQAPTYSANAVVPGEPASSSLVTAMYPPIRRPVITVVNRPKLDVVRKKTLRTLSVEIGDDMEENKNRAAQTKRKGAEVTSIEDYL</sequence>
<dbReference type="STRING" id="51031.W2SZU3"/>